<dbReference type="PROSITE" id="PS50106">
    <property type="entry name" value="PDZ"/>
    <property type="match status" value="1"/>
</dbReference>
<dbReference type="Gene3D" id="2.30.42.10">
    <property type="match status" value="1"/>
</dbReference>
<dbReference type="InterPro" id="IPR001478">
    <property type="entry name" value="PDZ"/>
</dbReference>
<dbReference type="Pfam" id="PF17820">
    <property type="entry name" value="PDZ_6"/>
    <property type="match status" value="1"/>
</dbReference>
<dbReference type="InterPro" id="IPR041489">
    <property type="entry name" value="PDZ_6"/>
</dbReference>
<feature type="domain" description="PDZ" evidence="1">
    <location>
        <begin position="371"/>
        <end position="426"/>
    </location>
</feature>
<name>A0A3D9C6Q6_9FLAO</name>
<dbReference type="EMBL" id="QNVT01000016">
    <property type="protein sequence ID" value="REC61256.1"/>
    <property type="molecule type" value="Genomic_DNA"/>
</dbReference>
<sequence length="445" mass="51083">MKLKLLLLGLLLGIFINAQDTFRLINTNKTVIPFQLINNLIFIPVNINGADLTFMLDTGVAETILFSLNNKEIKLENVEKIKFSGLGGSLSIDGLKSERNLARVGDQIINTSMSIYVILDEEFNISSHVGIPVNGVIGYHFFKDHPIAIDYISKKITVYENIDSLKKKIRKFDEVPISIEKDKPYLIADVEMTNEKKGSKLLIDLGNSDAIWLFPTLIKDFVYNRPNIDDFLGRGFNGDIYGKRSRIHNFYINDFKFAKPLTAMPDEFSIQHVKLVKDRKGSVGGEIMRRFSIIFDYANNKLYLKRNRNFDDPFHFNMSGLDFKQDGLEWQKDRVQIETQTMGHTDNTSNATEVYKDSFQYKFSLKPIFSIAGIRKDSPAYEAGLKKDDRIISINGNKTSDMKLESILEIMKSSEGRTITMIIQRQEKEMTFRFNLEDPIPYQDK</sequence>
<dbReference type="Proteomes" id="UP000256686">
    <property type="component" value="Unassembled WGS sequence"/>
</dbReference>
<dbReference type="SUPFAM" id="SSF50156">
    <property type="entry name" value="PDZ domain-like"/>
    <property type="match status" value="1"/>
</dbReference>
<reference evidence="3" key="1">
    <citation type="submission" date="2018-06" db="EMBL/GenBank/DDBJ databases">
        <authorList>
            <person name="Lum Nde A."/>
            <person name="Hugo C."/>
        </authorList>
    </citation>
    <scope>NUCLEOTIDE SEQUENCE [LARGE SCALE GENOMIC DNA]</scope>
    <source>
        <strain evidence="3">1_F178</strain>
    </source>
</reference>
<evidence type="ECO:0000313" key="2">
    <source>
        <dbReference type="EMBL" id="REC61256.1"/>
    </source>
</evidence>
<dbReference type="Gene3D" id="2.40.70.10">
    <property type="entry name" value="Acid Proteases"/>
    <property type="match status" value="1"/>
</dbReference>
<keyword evidence="3" id="KW-1185">Reference proteome</keyword>
<dbReference type="InterPro" id="IPR036034">
    <property type="entry name" value="PDZ_sf"/>
</dbReference>
<accession>A0A3D9C6Q6</accession>
<proteinExistence type="predicted"/>
<evidence type="ECO:0000313" key="3">
    <source>
        <dbReference type="Proteomes" id="UP000256686"/>
    </source>
</evidence>
<protein>
    <submittedName>
        <fullName evidence="2">Peptide-binding protein</fullName>
    </submittedName>
</protein>
<evidence type="ECO:0000259" key="1">
    <source>
        <dbReference type="PROSITE" id="PS50106"/>
    </source>
</evidence>
<dbReference type="InterPro" id="IPR021109">
    <property type="entry name" value="Peptidase_aspartic_dom_sf"/>
</dbReference>
<dbReference type="AlphaFoldDB" id="A0A3D9C6Q6"/>
<dbReference type="RefSeq" id="WP_115971806.1">
    <property type="nucleotide sequence ID" value="NZ_QNVT01000016.1"/>
</dbReference>
<comment type="caution">
    <text evidence="2">The sequence shown here is derived from an EMBL/GenBank/DDBJ whole genome shotgun (WGS) entry which is preliminary data.</text>
</comment>
<dbReference type="SUPFAM" id="SSF50630">
    <property type="entry name" value="Acid proteases"/>
    <property type="match status" value="1"/>
</dbReference>
<gene>
    <name evidence="2" type="ORF">DRF65_16185</name>
</gene>
<organism evidence="2 3">
    <name type="scientific">Chryseobacterium pennae</name>
    <dbReference type="NCBI Taxonomy" id="2258962"/>
    <lineage>
        <taxon>Bacteria</taxon>
        <taxon>Pseudomonadati</taxon>
        <taxon>Bacteroidota</taxon>
        <taxon>Flavobacteriia</taxon>
        <taxon>Flavobacteriales</taxon>
        <taxon>Weeksellaceae</taxon>
        <taxon>Chryseobacterium group</taxon>
        <taxon>Chryseobacterium</taxon>
    </lineage>
</organism>
<dbReference type="SMART" id="SM00228">
    <property type="entry name" value="PDZ"/>
    <property type="match status" value="1"/>
</dbReference>